<feature type="non-terminal residue" evidence="1">
    <location>
        <position position="92"/>
    </location>
</feature>
<dbReference type="EMBL" id="KK756292">
    <property type="protein sequence ID" value="KFP43446.1"/>
    <property type="molecule type" value="Genomic_DNA"/>
</dbReference>
<name>A0A091LKT9_9AVES</name>
<dbReference type="Proteomes" id="UP000053330">
    <property type="component" value="Unassembled WGS sequence"/>
</dbReference>
<gene>
    <name evidence="1" type="ORF">N324_08077</name>
</gene>
<dbReference type="AlphaFoldDB" id="A0A091LKT9"/>
<accession>A0A091LKT9</accession>
<evidence type="ECO:0000313" key="1">
    <source>
        <dbReference type="EMBL" id="KFP43446.1"/>
    </source>
</evidence>
<reference evidence="1 2" key="1">
    <citation type="submission" date="2014-04" db="EMBL/GenBank/DDBJ databases">
        <title>Genome evolution of avian class.</title>
        <authorList>
            <person name="Zhang G."/>
            <person name="Li C."/>
        </authorList>
    </citation>
    <scope>NUCLEOTIDE SEQUENCE [LARGE SCALE GENOMIC DNA]</scope>
    <source>
        <strain evidence="1">BGI_N324</strain>
    </source>
</reference>
<proteinExistence type="predicted"/>
<keyword evidence="2" id="KW-1185">Reference proteome</keyword>
<organism evidence="1 2">
    <name type="scientific">Chlamydotis macqueenii</name>
    <name type="common">Macqueen's bustard</name>
    <dbReference type="NCBI Taxonomy" id="187382"/>
    <lineage>
        <taxon>Eukaryota</taxon>
        <taxon>Metazoa</taxon>
        <taxon>Chordata</taxon>
        <taxon>Craniata</taxon>
        <taxon>Vertebrata</taxon>
        <taxon>Euteleostomi</taxon>
        <taxon>Archelosauria</taxon>
        <taxon>Archosauria</taxon>
        <taxon>Dinosauria</taxon>
        <taxon>Saurischia</taxon>
        <taxon>Theropoda</taxon>
        <taxon>Coelurosauria</taxon>
        <taxon>Aves</taxon>
        <taxon>Neognathae</taxon>
        <taxon>Neoaves</taxon>
        <taxon>Otidimorphae</taxon>
        <taxon>Otidiformes</taxon>
        <taxon>Otididae</taxon>
        <taxon>Chlamydotis</taxon>
    </lineage>
</organism>
<sequence length="92" mass="9912">MHIRQLKVERRLSMAASQLALEGQAKAKPKGKAKAKAKAKAKKSLKTSKAKVAAAWSQSHAGPRGVYTRGVYAHGKPRVAAVKERAKAQKPQ</sequence>
<evidence type="ECO:0000313" key="2">
    <source>
        <dbReference type="Proteomes" id="UP000053330"/>
    </source>
</evidence>
<protein>
    <submittedName>
        <fullName evidence="1">Uncharacterized protein</fullName>
    </submittedName>
</protein>